<organism evidence="1">
    <name type="scientific">Siphoviridae sp. ctio73</name>
    <dbReference type="NCBI Taxonomy" id="2826435"/>
    <lineage>
        <taxon>Viruses</taxon>
        <taxon>Duplodnaviria</taxon>
        <taxon>Heunggongvirae</taxon>
        <taxon>Uroviricota</taxon>
        <taxon>Caudoviricetes</taxon>
    </lineage>
</organism>
<sequence>MCRTSIPSSSVLPIMSTLSSCAGLRRRGVSTIEGRRGCHQHPTCVTCVSVDSGSSRGLALLPHPCHRRGMDTSTTPRISPALEPETMMTLMLRYVEDHEEVAYQYARTLVGAFAADPYIPDALQLTHDLITESVDDIRNFEGEGGGEPN</sequence>
<dbReference type="EMBL" id="BK015009">
    <property type="protein sequence ID" value="DAD86912.1"/>
    <property type="molecule type" value="Genomic_DNA"/>
</dbReference>
<accession>A0A8S5MXI1</accession>
<name>A0A8S5MXI1_9CAUD</name>
<proteinExistence type="predicted"/>
<evidence type="ECO:0000313" key="1">
    <source>
        <dbReference type="EMBL" id="DAD86912.1"/>
    </source>
</evidence>
<reference evidence="1" key="1">
    <citation type="journal article" date="2021" name="Proc. Natl. Acad. Sci. U.S.A.">
        <title>A Catalog of Tens of Thousands of Viruses from Human Metagenomes Reveals Hidden Associations with Chronic Diseases.</title>
        <authorList>
            <person name="Tisza M.J."/>
            <person name="Buck C.B."/>
        </authorList>
    </citation>
    <scope>NUCLEOTIDE SEQUENCE</scope>
    <source>
        <strain evidence="1">Ctio73</strain>
    </source>
</reference>
<protein>
    <submittedName>
        <fullName evidence="1">Uncharacterized protein</fullName>
    </submittedName>
</protein>